<feature type="compositionally biased region" description="Basic and acidic residues" evidence="1">
    <location>
        <begin position="1"/>
        <end position="16"/>
    </location>
</feature>
<keyword evidence="2" id="KW-0812">Transmembrane</keyword>
<accession>A0A543FGN7</accession>
<organism evidence="3 4">
    <name type="scientific">Nocardia bhagyanarayanae</name>
    <dbReference type="NCBI Taxonomy" id="1215925"/>
    <lineage>
        <taxon>Bacteria</taxon>
        <taxon>Bacillati</taxon>
        <taxon>Actinomycetota</taxon>
        <taxon>Actinomycetes</taxon>
        <taxon>Mycobacteriales</taxon>
        <taxon>Nocardiaceae</taxon>
        <taxon>Nocardia</taxon>
    </lineage>
</organism>
<evidence type="ECO:0000313" key="3">
    <source>
        <dbReference type="EMBL" id="TQM33027.1"/>
    </source>
</evidence>
<feature type="transmembrane region" description="Helical" evidence="2">
    <location>
        <begin position="37"/>
        <end position="57"/>
    </location>
</feature>
<evidence type="ECO:0000256" key="1">
    <source>
        <dbReference type="SAM" id="MobiDB-lite"/>
    </source>
</evidence>
<name>A0A543FGN7_9NOCA</name>
<dbReference type="Pfam" id="PF19853">
    <property type="entry name" value="DUF6328"/>
    <property type="match status" value="1"/>
</dbReference>
<proteinExistence type="predicted"/>
<sequence>MHDDEDTSRRPARVDEGRDETELERLDRNWASLIQELRVVQTGVQFLVGALLLLPFQPEFAVVSQQMRTLYLVTVGAAFGATVFLIAPVSWHRILFRRHRLGNVVSAAHRCAMAGVALLGIALTGALILVVDVVAGDMAGVIAGVVTAVLFAGAWLIAPWRWRARSRPHP</sequence>
<feature type="transmembrane region" description="Helical" evidence="2">
    <location>
        <begin position="141"/>
        <end position="160"/>
    </location>
</feature>
<keyword evidence="2" id="KW-0472">Membrane</keyword>
<dbReference type="AlphaFoldDB" id="A0A543FGN7"/>
<evidence type="ECO:0000313" key="4">
    <source>
        <dbReference type="Proteomes" id="UP000316331"/>
    </source>
</evidence>
<dbReference type="InterPro" id="IPR046291">
    <property type="entry name" value="DUF6328"/>
</dbReference>
<dbReference type="OrthoDB" id="3625784at2"/>
<feature type="transmembrane region" description="Helical" evidence="2">
    <location>
        <begin position="112"/>
        <end position="135"/>
    </location>
</feature>
<feature type="region of interest" description="Disordered" evidence="1">
    <location>
        <begin position="1"/>
        <end position="20"/>
    </location>
</feature>
<comment type="caution">
    <text evidence="3">The sequence shown here is derived from an EMBL/GenBank/DDBJ whole genome shotgun (WGS) entry which is preliminary data.</text>
</comment>
<keyword evidence="2" id="KW-1133">Transmembrane helix</keyword>
<evidence type="ECO:0000256" key="2">
    <source>
        <dbReference type="SAM" id="Phobius"/>
    </source>
</evidence>
<protein>
    <recommendedName>
        <fullName evidence="5">Sodium:proton antiporter</fullName>
    </recommendedName>
</protein>
<feature type="transmembrane region" description="Helical" evidence="2">
    <location>
        <begin position="69"/>
        <end position="91"/>
    </location>
</feature>
<dbReference type="EMBL" id="VFPG01000001">
    <property type="protein sequence ID" value="TQM33027.1"/>
    <property type="molecule type" value="Genomic_DNA"/>
</dbReference>
<keyword evidence="4" id="KW-1185">Reference proteome</keyword>
<dbReference type="Proteomes" id="UP000316331">
    <property type="component" value="Unassembled WGS sequence"/>
</dbReference>
<dbReference type="RefSeq" id="WP_141810855.1">
    <property type="nucleotide sequence ID" value="NZ_VFPG01000001.1"/>
</dbReference>
<gene>
    <name evidence="3" type="ORF">FB390_4740</name>
</gene>
<reference evidence="3 4" key="1">
    <citation type="submission" date="2019-06" db="EMBL/GenBank/DDBJ databases">
        <title>Sequencing the genomes of 1000 actinobacteria strains.</title>
        <authorList>
            <person name="Klenk H.-P."/>
        </authorList>
    </citation>
    <scope>NUCLEOTIDE SEQUENCE [LARGE SCALE GENOMIC DNA]</scope>
    <source>
        <strain evidence="3 4">DSM 103495</strain>
    </source>
</reference>
<evidence type="ECO:0008006" key="5">
    <source>
        <dbReference type="Google" id="ProtNLM"/>
    </source>
</evidence>